<evidence type="ECO:0000256" key="4">
    <source>
        <dbReference type="ARBA" id="ARBA00022989"/>
    </source>
</evidence>
<feature type="transmembrane region" description="Helical" evidence="8">
    <location>
        <begin position="147"/>
        <end position="166"/>
    </location>
</feature>
<dbReference type="InterPro" id="IPR049680">
    <property type="entry name" value="FLVCR1-2_SLC49-like"/>
</dbReference>
<evidence type="ECO:0000256" key="3">
    <source>
        <dbReference type="ARBA" id="ARBA00022692"/>
    </source>
</evidence>
<comment type="caution">
    <text evidence="10">The sequence shown here is derived from an EMBL/GenBank/DDBJ whole genome shotgun (WGS) entry which is preliminary data.</text>
</comment>
<dbReference type="PROSITE" id="PS50850">
    <property type="entry name" value="MFS"/>
    <property type="match status" value="1"/>
</dbReference>
<comment type="subcellular location">
    <subcellularLocation>
        <location evidence="1">Membrane</location>
        <topology evidence="1">Multi-pass membrane protein</topology>
    </subcellularLocation>
</comment>
<keyword evidence="4 8" id="KW-1133">Transmembrane helix</keyword>
<feature type="transmembrane region" description="Helical" evidence="8">
    <location>
        <begin position="304"/>
        <end position="333"/>
    </location>
</feature>
<dbReference type="InterPro" id="IPR036259">
    <property type="entry name" value="MFS_trans_sf"/>
</dbReference>
<dbReference type="PANTHER" id="PTHR10924">
    <property type="entry name" value="MAJOR FACILITATOR SUPERFAMILY PROTEIN-RELATED"/>
    <property type="match status" value="1"/>
</dbReference>
<reference evidence="10" key="1">
    <citation type="submission" date="2023-07" db="EMBL/GenBank/DDBJ databases">
        <authorList>
            <consortium name="CYATHOMIX"/>
        </authorList>
    </citation>
    <scope>NUCLEOTIDE SEQUENCE</scope>
    <source>
        <strain evidence="10">N/A</strain>
    </source>
</reference>
<evidence type="ECO:0000313" key="11">
    <source>
        <dbReference type="Proteomes" id="UP001176961"/>
    </source>
</evidence>
<gene>
    <name evidence="10" type="ORF">CYNAS_LOCUS6218</name>
</gene>
<feature type="domain" description="Major facilitator superfamily (MFS) profile" evidence="9">
    <location>
        <begin position="82"/>
        <end position="486"/>
    </location>
</feature>
<protein>
    <recommendedName>
        <fullName evidence="9">Major facilitator superfamily (MFS) profile domain-containing protein</fullName>
    </recommendedName>
</protein>
<feature type="transmembrane region" description="Helical" evidence="8">
    <location>
        <begin position="80"/>
        <end position="103"/>
    </location>
</feature>
<feature type="transmembrane region" description="Helical" evidence="8">
    <location>
        <begin position="339"/>
        <end position="361"/>
    </location>
</feature>
<dbReference type="GO" id="GO:0097037">
    <property type="term" value="P:heme export"/>
    <property type="evidence" value="ECO:0007669"/>
    <property type="project" value="TreeGrafter"/>
</dbReference>
<dbReference type="GO" id="GO:0016020">
    <property type="term" value="C:membrane"/>
    <property type="evidence" value="ECO:0007669"/>
    <property type="project" value="UniProtKB-SubCell"/>
</dbReference>
<feature type="transmembrane region" description="Helical" evidence="8">
    <location>
        <begin position="123"/>
        <end position="140"/>
    </location>
</feature>
<feature type="transmembrane region" description="Helical" evidence="8">
    <location>
        <begin position="206"/>
        <end position="227"/>
    </location>
</feature>
<name>A0AA36GLG2_CYLNA</name>
<feature type="transmembrane region" description="Helical" evidence="8">
    <location>
        <begin position="247"/>
        <end position="268"/>
    </location>
</feature>
<dbReference type="FunFam" id="1.20.1250.20:FF:000092">
    <property type="entry name" value="Feline leukemia virus subgroup C receptor-related protein 2 isoform 1"/>
    <property type="match status" value="1"/>
</dbReference>
<feature type="region of interest" description="Disordered" evidence="7">
    <location>
        <begin position="32"/>
        <end position="66"/>
    </location>
</feature>
<dbReference type="GO" id="GO:0020037">
    <property type="term" value="F:heme binding"/>
    <property type="evidence" value="ECO:0007669"/>
    <property type="project" value="TreeGrafter"/>
</dbReference>
<dbReference type="SUPFAM" id="SSF103473">
    <property type="entry name" value="MFS general substrate transporter"/>
    <property type="match status" value="1"/>
</dbReference>
<feature type="transmembrane region" description="Helical" evidence="8">
    <location>
        <begin position="172"/>
        <end position="194"/>
    </location>
</feature>
<dbReference type="Gene3D" id="1.20.1250.20">
    <property type="entry name" value="MFS general substrate transporter like domains"/>
    <property type="match status" value="1"/>
</dbReference>
<keyword evidence="5 8" id="KW-0472">Membrane</keyword>
<evidence type="ECO:0000313" key="10">
    <source>
        <dbReference type="EMBL" id="CAJ0594235.1"/>
    </source>
</evidence>
<evidence type="ECO:0000256" key="5">
    <source>
        <dbReference type="ARBA" id="ARBA00023136"/>
    </source>
</evidence>
<dbReference type="AlphaFoldDB" id="A0AA36GLG2"/>
<proteinExistence type="inferred from homology"/>
<evidence type="ECO:0000259" key="9">
    <source>
        <dbReference type="PROSITE" id="PS50850"/>
    </source>
</evidence>
<feature type="transmembrane region" description="Helical" evidence="8">
    <location>
        <begin position="396"/>
        <end position="415"/>
    </location>
</feature>
<organism evidence="10 11">
    <name type="scientific">Cylicocyclus nassatus</name>
    <name type="common">Nematode worm</name>
    <dbReference type="NCBI Taxonomy" id="53992"/>
    <lineage>
        <taxon>Eukaryota</taxon>
        <taxon>Metazoa</taxon>
        <taxon>Ecdysozoa</taxon>
        <taxon>Nematoda</taxon>
        <taxon>Chromadorea</taxon>
        <taxon>Rhabditida</taxon>
        <taxon>Rhabditina</taxon>
        <taxon>Rhabditomorpha</taxon>
        <taxon>Strongyloidea</taxon>
        <taxon>Strongylidae</taxon>
        <taxon>Cylicocyclus</taxon>
    </lineage>
</organism>
<feature type="transmembrane region" description="Helical" evidence="8">
    <location>
        <begin position="373"/>
        <end position="390"/>
    </location>
</feature>
<dbReference type="PANTHER" id="PTHR10924:SF4">
    <property type="entry name" value="GH15861P"/>
    <property type="match status" value="1"/>
</dbReference>
<evidence type="ECO:0000256" key="6">
    <source>
        <dbReference type="ARBA" id="ARBA00046338"/>
    </source>
</evidence>
<evidence type="ECO:0000256" key="7">
    <source>
        <dbReference type="SAM" id="MobiDB-lite"/>
    </source>
</evidence>
<dbReference type="CDD" id="cd17398">
    <property type="entry name" value="MFS_FLVCR_like"/>
    <property type="match status" value="1"/>
</dbReference>
<dbReference type="InterPro" id="IPR011701">
    <property type="entry name" value="MFS"/>
</dbReference>
<dbReference type="GO" id="GO:0015232">
    <property type="term" value="F:heme transmembrane transporter activity"/>
    <property type="evidence" value="ECO:0007669"/>
    <property type="project" value="TreeGrafter"/>
</dbReference>
<dbReference type="Pfam" id="PF07690">
    <property type="entry name" value="MFS_1"/>
    <property type="match status" value="1"/>
</dbReference>
<dbReference type="FunFam" id="1.20.1250.20:FF:000101">
    <property type="entry name" value="feline leukemia virus subgroup C receptor-related protein 2"/>
    <property type="match status" value="1"/>
</dbReference>
<feature type="transmembrane region" description="Helical" evidence="8">
    <location>
        <begin position="461"/>
        <end position="481"/>
    </location>
</feature>
<keyword evidence="11" id="KW-1185">Reference proteome</keyword>
<dbReference type="Proteomes" id="UP001176961">
    <property type="component" value="Unassembled WGS sequence"/>
</dbReference>
<keyword evidence="2" id="KW-0813">Transport</keyword>
<dbReference type="GO" id="GO:0015220">
    <property type="term" value="F:choline transmembrane transporter activity"/>
    <property type="evidence" value="ECO:0007669"/>
    <property type="project" value="UniProtKB-ARBA"/>
</dbReference>
<sequence length="512" mass="55486">MCCNPKRCEYIVINLSAVSIICPHPKRLDKPGSGRVFEGPPVPAERTSPSIDGSSGEMGVSSNVQMDKSDSEPRVYARRWAILVMFIILSASNGAQWIMYSVIAQIVVDFYGVSYTAVDWTSMIYMITYIFLFIPASYLLDKYGLRFSILLGATGNALGAWIRILSTDPDGFWITFIGQSIVGASQMFTLGVPPRLAAVWFGPNEVSTACAAGVFGNQLGIAIGFLVPPLLVHNGTKEEVAYDLNKLFLCSAVLNSLVLAVIICFFSARPPTPPSLAQITAQEEKTIDSNFWRTLGKLLTSRDFILLFVTYGINTGVFYAVSTLLAQMVLPFYPTESEAVGQIGVTIVVAGMLGSVVGGFLLDRFKKFKMTTLLDYLFSFCGMLSFTFTLNLGSIVVVFINAFLLGFFMTGYLPIGFEFAAEITFPAAEGTTGGLLNASAQIFGIVLTSAMGYVMHGIGTFWCNIIMSTALIVGTLLTALIKEDLKRQKSHASHANLPTSATQLTSCTIAND</sequence>
<evidence type="ECO:0000256" key="1">
    <source>
        <dbReference type="ARBA" id="ARBA00004141"/>
    </source>
</evidence>
<dbReference type="InterPro" id="IPR020846">
    <property type="entry name" value="MFS_dom"/>
</dbReference>
<evidence type="ECO:0000256" key="8">
    <source>
        <dbReference type="SAM" id="Phobius"/>
    </source>
</evidence>
<keyword evidence="3 8" id="KW-0812">Transmembrane</keyword>
<accession>A0AA36GLG2</accession>
<feature type="transmembrane region" description="Helical" evidence="8">
    <location>
        <begin position="435"/>
        <end position="455"/>
    </location>
</feature>
<evidence type="ECO:0000256" key="2">
    <source>
        <dbReference type="ARBA" id="ARBA00022448"/>
    </source>
</evidence>
<comment type="similarity">
    <text evidence="6">Belongs to the major facilitator superfamily. Feline leukemia virus subgroup C receptor (TC 2.A.1.28.1) family.</text>
</comment>
<dbReference type="EMBL" id="CATQJL010000112">
    <property type="protein sequence ID" value="CAJ0594235.1"/>
    <property type="molecule type" value="Genomic_DNA"/>
</dbReference>